<proteinExistence type="inferred from homology"/>
<evidence type="ECO:0000313" key="4">
    <source>
        <dbReference type="EMBL" id="SEO04206.1"/>
    </source>
</evidence>
<dbReference type="Proteomes" id="UP000199300">
    <property type="component" value="Unassembled WGS sequence"/>
</dbReference>
<evidence type="ECO:0000256" key="1">
    <source>
        <dbReference type="PROSITE-ProRule" id="PRU00285"/>
    </source>
</evidence>
<dbReference type="STRING" id="872970.SAMN04488134_103199"/>
<protein>
    <submittedName>
        <fullName evidence="4">HSP20 family protein</fullName>
    </submittedName>
</protein>
<dbReference type="EMBL" id="FODJ01000003">
    <property type="protein sequence ID" value="SEO04206.1"/>
    <property type="molecule type" value="Genomic_DNA"/>
</dbReference>
<sequence>MQQWKKSFDHFFGDQFWHSFEHIMQPPIPQTNIYQMDKELTCYVNIPGLDSVDAIKVYIKGNRLFIIGDIPLGETEGQIIQQEIMHGAFERSIDLPYPVRADQIHASYRAGLLIIRLHQLIGEDEPSTAININQID</sequence>
<dbReference type="OrthoDB" id="1806521at2"/>
<accession>A0A1H8LHE0</accession>
<dbReference type="CDD" id="cd06464">
    <property type="entry name" value="ACD_sHsps-like"/>
    <property type="match status" value="1"/>
</dbReference>
<evidence type="ECO:0000313" key="5">
    <source>
        <dbReference type="Proteomes" id="UP000199300"/>
    </source>
</evidence>
<dbReference type="Gene3D" id="2.60.40.790">
    <property type="match status" value="1"/>
</dbReference>
<evidence type="ECO:0000259" key="3">
    <source>
        <dbReference type="PROSITE" id="PS01031"/>
    </source>
</evidence>
<gene>
    <name evidence="4" type="ORF">SAMN04488134_103199</name>
</gene>
<name>A0A1H8LHE0_9BACI</name>
<keyword evidence="5" id="KW-1185">Reference proteome</keyword>
<feature type="domain" description="SHSP" evidence="3">
    <location>
        <begin position="19"/>
        <end position="135"/>
    </location>
</feature>
<dbReference type="InterPro" id="IPR008978">
    <property type="entry name" value="HSP20-like_chaperone"/>
</dbReference>
<evidence type="ECO:0000256" key="2">
    <source>
        <dbReference type="RuleBase" id="RU003616"/>
    </source>
</evidence>
<comment type="similarity">
    <text evidence="1 2">Belongs to the small heat shock protein (HSP20) family.</text>
</comment>
<dbReference type="SUPFAM" id="SSF49764">
    <property type="entry name" value="HSP20-like chaperones"/>
    <property type="match status" value="1"/>
</dbReference>
<dbReference type="InterPro" id="IPR002068">
    <property type="entry name" value="A-crystallin/Hsp20_dom"/>
</dbReference>
<reference evidence="4 5" key="1">
    <citation type="submission" date="2016-10" db="EMBL/GenBank/DDBJ databases">
        <authorList>
            <person name="de Groot N.N."/>
        </authorList>
    </citation>
    <scope>NUCLEOTIDE SEQUENCE [LARGE SCALE GENOMIC DNA]</scope>
    <source>
        <strain evidence="4 5">CGMCC 1.10434</strain>
    </source>
</reference>
<organism evidence="4 5">
    <name type="scientific">Amphibacillus marinus</name>
    <dbReference type="NCBI Taxonomy" id="872970"/>
    <lineage>
        <taxon>Bacteria</taxon>
        <taxon>Bacillati</taxon>
        <taxon>Bacillota</taxon>
        <taxon>Bacilli</taxon>
        <taxon>Bacillales</taxon>
        <taxon>Bacillaceae</taxon>
        <taxon>Amphibacillus</taxon>
    </lineage>
</organism>
<dbReference type="RefSeq" id="WP_091496064.1">
    <property type="nucleotide sequence ID" value="NZ_FODJ01000003.1"/>
</dbReference>
<dbReference type="AlphaFoldDB" id="A0A1H8LHE0"/>
<dbReference type="Pfam" id="PF00011">
    <property type="entry name" value="HSP20"/>
    <property type="match status" value="1"/>
</dbReference>
<dbReference type="PROSITE" id="PS01031">
    <property type="entry name" value="SHSP"/>
    <property type="match status" value="1"/>
</dbReference>